<dbReference type="InterPro" id="IPR003723">
    <property type="entry name" value="Precorrin-6x_reduct"/>
</dbReference>
<comment type="caution">
    <text evidence="4">The sequence shown here is derived from an EMBL/GenBank/DDBJ whole genome shotgun (WGS) entry which is preliminary data.</text>
</comment>
<comment type="pathway">
    <text evidence="1">Cofactor biosynthesis; adenosylcobalamin biosynthesis.</text>
</comment>
<keyword evidence="2" id="KW-0169">Cobalamin biosynthesis</keyword>
<dbReference type="OrthoDB" id="9780707at2"/>
<protein>
    <submittedName>
        <fullName evidence="4">Cobalt-precorrin 6A reductase</fullName>
        <ecNumber evidence="4">1.3.1.54</ecNumber>
    </submittedName>
</protein>
<sequence length="258" mass="28729">MKILQLSGTSDARQLAIELKRQGFDVLTTVVTSNAAIELQALGLQVLVGRLTDLDLIQLIKERQINIVVDASHPYAEEASKNAIKAAQMAEIPYIRFERPSQQFDDELIIKVDSYEEAAELAAKKQGNIMLTTGSKTLQIFTDKLLPLPNTRVIARMLPRKDNMEKCEGLGLPQKNIIAIQGPFTKDFNKALFKQFEVTLMVTKESGKEGAVDEKVEAAMELGIETILIKRPRIQYGISYSNAEDVINHIKGVENNGF</sequence>
<evidence type="ECO:0000256" key="3">
    <source>
        <dbReference type="ARBA" id="ARBA00023002"/>
    </source>
</evidence>
<dbReference type="EMBL" id="JJRY01000005">
    <property type="protein sequence ID" value="KEF38960.1"/>
    <property type="molecule type" value="Genomic_DNA"/>
</dbReference>
<keyword evidence="3 4" id="KW-0560">Oxidoreductase</keyword>
<reference evidence="4 5" key="1">
    <citation type="submission" date="2014-04" db="EMBL/GenBank/DDBJ databases">
        <title>Draft genome sequence of Bacillus azotoformans MEV2011, a (co-) denitrifying strain unable to grow in the presence of oxygen.</title>
        <authorList>
            <person name="Nielsen M."/>
            <person name="Schreiber L."/>
            <person name="Finster K."/>
            <person name="Schramm A."/>
        </authorList>
    </citation>
    <scope>NUCLEOTIDE SEQUENCE [LARGE SCALE GENOMIC DNA]</scope>
    <source>
        <strain evidence="4 5">MEV2011</strain>
    </source>
</reference>
<evidence type="ECO:0000256" key="1">
    <source>
        <dbReference type="ARBA" id="ARBA00004953"/>
    </source>
</evidence>
<dbReference type="GO" id="GO:0016994">
    <property type="term" value="F:precorrin-6A reductase activity"/>
    <property type="evidence" value="ECO:0007669"/>
    <property type="project" value="UniProtKB-EC"/>
</dbReference>
<evidence type="ECO:0000256" key="2">
    <source>
        <dbReference type="ARBA" id="ARBA00022573"/>
    </source>
</evidence>
<gene>
    <name evidence="4" type="ORF">M670_01777</name>
</gene>
<dbReference type="NCBIfam" id="TIGR00715">
    <property type="entry name" value="precor6x_red"/>
    <property type="match status" value="1"/>
</dbReference>
<dbReference type="PROSITE" id="PS51014">
    <property type="entry name" value="COBK_CBIJ"/>
    <property type="match status" value="1"/>
</dbReference>
<name>A0A072P0C9_SCHAZ</name>
<dbReference type="PATRIC" id="fig|1348973.3.peg.1737"/>
<evidence type="ECO:0000313" key="5">
    <source>
        <dbReference type="Proteomes" id="UP000027936"/>
    </source>
</evidence>
<accession>A0A072P0C9</accession>
<organism evidence="4 5">
    <name type="scientific">Schinkia azotoformans MEV2011</name>
    <dbReference type="NCBI Taxonomy" id="1348973"/>
    <lineage>
        <taxon>Bacteria</taxon>
        <taxon>Bacillati</taxon>
        <taxon>Bacillota</taxon>
        <taxon>Bacilli</taxon>
        <taxon>Bacillales</taxon>
        <taxon>Bacillaceae</taxon>
        <taxon>Calidifontibacillus/Schinkia group</taxon>
        <taxon>Schinkia</taxon>
    </lineage>
</organism>
<dbReference type="GO" id="GO:0009236">
    <property type="term" value="P:cobalamin biosynthetic process"/>
    <property type="evidence" value="ECO:0007669"/>
    <property type="project" value="UniProtKB-UniPathway"/>
</dbReference>
<dbReference type="Pfam" id="PF02571">
    <property type="entry name" value="CbiJ"/>
    <property type="match status" value="1"/>
</dbReference>
<evidence type="ECO:0000313" key="4">
    <source>
        <dbReference type="EMBL" id="KEF38960.1"/>
    </source>
</evidence>
<dbReference type="AlphaFoldDB" id="A0A072P0C9"/>
<dbReference type="UniPathway" id="UPA00148"/>
<proteinExistence type="predicted"/>
<dbReference type="EC" id="1.3.1.54" evidence="4"/>
<dbReference type="PANTHER" id="PTHR36925">
    <property type="entry name" value="COBALT-PRECORRIN-6A REDUCTASE"/>
    <property type="match status" value="1"/>
</dbReference>
<dbReference type="RefSeq" id="WP_051678130.1">
    <property type="nucleotide sequence ID" value="NZ_JJRY01000005.1"/>
</dbReference>
<dbReference type="PANTHER" id="PTHR36925:SF1">
    <property type="entry name" value="COBALT-PRECORRIN-6A REDUCTASE"/>
    <property type="match status" value="1"/>
</dbReference>
<dbReference type="Proteomes" id="UP000027936">
    <property type="component" value="Unassembled WGS sequence"/>
</dbReference>